<dbReference type="EMBL" id="JARJCW010000143">
    <property type="protein sequence ID" value="KAJ7190736.1"/>
    <property type="molecule type" value="Genomic_DNA"/>
</dbReference>
<dbReference type="Gene3D" id="1.20.1280.50">
    <property type="match status" value="1"/>
</dbReference>
<protein>
    <recommendedName>
        <fullName evidence="4">F-box domain-containing protein</fullName>
    </recommendedName>
</protein>
<dbReference type="PANTHER" id="PTHR38926">
    <property type="entry name" value="F-BOX DOMAIN CONTAINING PROTEIN, EXPRESSED"/>
    <property type="match status" value="1"/>
</dbReference>
<organism evidence="2 3">
    <name type="scientific">Mycena pura</name>
    <dbReference type="NCBI Taxonomy" id="153505"/>
    <lineage>
        <taxon>Eukaryota</taxon>
        <taxon>Fungi</taxon>
        <taxon>Dikarya</taxon>
        <taxon>Basidiomycota</taxon>
        <taxon>Agaricomycotina</taxon>
        <taxon>Agaricomycetes</taxon>
        <taxon>Agaricomycetidae</taxon>
        <taxon>Agaricales</taxon>
        <taxon>Marasmiineae</taxon>
        <taxon>Mycenaceae</taxon>
        <taxon>Mycena</taxon>
    </lineage>
</organism>
<keyword evidence="3" id="KW-1185">Reference proteome</keyword>
<accession>A0AAD6URW7</accession>
<feature type="coiled-coil region" evidence="1">
    <location>
        <begin position="4"/>
        <end position="38"/>
    </location>
</feature>
<gene>
    <name evidence="2" type="ORF">GGX14DRAFT_579537</name>
</gene>
<evidence type="ECO:0008006" key="4">
    <source>
        <dbReference type="Google" id="ProtNLM"/>
    </source>
</evidence>
<evidence type="ECO:0000313" key="2">
    <source>
        <dbReference type="EMBL" id="KAJ7190736.1"/>
    </source>
</evidence>
<reference evidence="2" key="1">
    <citation type="submission" date="2023-03" db="EMBL/GenBank/DDBJ databases">
        <title>Massive genome expansion in bonnet fungi (Mycena s.s.) driven by repeated elements and novel gene families across ecological guilds.</title>
        <authorList>
            <consortium name="Lawrence Berkeley National Laboratory"/>
            <person name="Harder C.B."/>
            <person name="Miyauchi S."/>
            <person name="Viragh M."/>
            <person name="Kuo A."/>
            <person name="Thoen E."/>
            <person name="Andreopoulos B."/>
            <person name="Lu D."/>
            <person name="Skrede I."/>
            <person name="Drula E."/>
            <person name="Henrissat B."/>
            <person name="Morin E."/>
            <person name="Kohler A."/>
            <person name="Barry K."/>
            <person name="LaButti K."/>
            <person name="Morin E."/>
            <person name="Salamov A."/>
            <person name="Lipzen A."/>
            <person name="Mereny Z."/>
            <person name="Hegedus B."/>
            <person name="Baldrian P."/>
            <person name="Stursova M."/>
            <person name="Weitz H."/>
            <person name="Taylor A."/>
            <person name="Grigoriev I.V."/>
            <person name="Nagy L.G."/>
            <person name="Martin F."/>
            <person name="Kauserud H."/>
        </authorList>
    </citation>
    <scope>NUCLEOTIDE SEQUENCE</scope>
    <source>
        <strain evidence="2">9144</strain>
    </source>
</reference>
<dbReference type="PANTHER" id="PTHR38926:SF5">
    <property type="entry name" value="F-BOX AND LEUCINE-RICH REPEAT PROTEIN 6"/>
    <property type="match status" value="1"/>
</dbReference>
<evidence type="ECO:0000313" key="3">
    <source>
        <dbReference type="Proteomes" id="UP001219525"/>
    </source>
</evidence>
<evidence type="ECO:0000256" key="1">
    <source>
        <dbReference type="SAM" id="Coils"/>
    </source>
</evidence>
<proteinExistence type="predicted"/>
<dbReference type="SUPFAM" id="SSF52047">
    <property type="entry name" value="RNI-like"/>
    <property type="match status" value="1"/>
</dbReference>
<dbReference type="Proteomes" id="UP001219525">
    <property type="component" value="Unassembled WGS sequence"/>
</dbReference>
<comment type="caution">
    <text evidence="2">The sequence shown here is derived from an EMBL/GenBank/DDBJ whole genome shotgun (WGS) entry which is preliminary data.</text>
</comment>
<dbReference type="Gene3D" id="3.80.10.10">
    <property type="entry name" value="Ribonuclease Inhibitor"/>
    <property type="match status" value="1"/>
</dbReference>
<name>A0AAD6URW7_9AGAR</name>
<keyword evidence="1" id="KW-0175">Coiled coil</keyword>
<sequence length="566" mass="62843">MTAAAELRAQIGRIDEQLASLKSQLTSLRTAKKQLLQDLDRLVYPVLTLPPEISSEIFRHVAPKFAPNIPNIGACSFQKYYWPLQLASVCRAWRAIALSTPALWSVIAIFGDSTRDFEQLLRLWLARARSLPLDLYISLTLDPVSHTILSILAPYASQWRHVSLESFSPFTLPVHLFPGPLRLLESLKVIVLQPHDATLAPSSLDAPRLRELFITFPFTVFRTGLPLTQLTTFRVVGSLSPVFEVLALAPNLESLCLTILSQGATPPSPLTLPHLCTLEFLDNPSMVAALDFLILPALENLKVSGLRNGGLKTLRSCVSRSCCTVRTLDLRYTDYSPAYRCFESLRSIQTLCLRDSTWTDDEMNTFCCEMRLDLCLPALESLTVDGAGPKDVVHLAAMVAERWSGVAGTAKMRTFSLSYNDADTGRLDRALDALDDLERDGLKLDLTEVLGSRKKAHWCVSRRTAATPLQAPTKIFRPSTPIFRDIVANDDEPGTFGIAWPSPPSRRHRHHIRGTGPFAGKPVLCQTLINVSEGFNLIGLSLLKDYYSAWDMDMDVPQIGFVPNGF</sequence>
<dbReference type="InterPro" id="IPR032675">
    <property type="entry name" value="LRR_dom_sf"/>
</dbReference>
<dbReference type="AlphaFoldDB" id="A0AAD6URW7"/>